<evidence type="ECO:0000256" key="1">
    <source>
        <dbReference type="SAM" id="MobiDB-lite"/>
    </source>
</evidence>
<evidence type="ECO:0000313" key="3">
    <source>
        <dbReference type="EMBL" id="CDG83140.1"/>
    </source>
</evidence>
<dbReference type="Proteomes" id="UP000027604">
    <property type="component" value="Chromosome I"/>
</dbReference>
<dbReference type="PATRIC" id="fig|1349767.4.peg.4247"/>
<organism evidence="3 4">
    <name type="scientific">Janthinobacterium agaricidamnosum NBRC 102515 = DSM 9628</name>
    <dbReference type="NCBI Taxonomy" id="1349767"/>
    <lineage>
        <taxon>Bacteria</taxon>
        <taxon>Pseudomonadati</taxon>
        <taxon>Pseudomonadota</taxon>
        <taxon>Betaproteobacteria</taxon>
        <taxon>Burkholderiales</taxon>
        <taxon>Oxalobacteraceae</taxon>
        <taxon>Janthinobacterium</taxon>
    </lineage>
</organism>
<dbReference type="eggNOG" id="ENOG50337C7">
    <property type="taxonomic scope" value="Bacteria"/>
</dbReference>
<feature type="region of interest" description="Disordered" evidence="1">
    <location>
        <begin position="67"/>
        <end position="106"/>
    </location>
</feature>
<feature type="signal peptide" evidence="2">
    <location>
        <begin position="1"/>
        <end position="22"/>
    </location>
</feature>
<dbReference type="KEGG" id="jag:GJA_2509"/>
<keyword evidence="2" id="KW-0732">Signal</keyword>
<reference evidence="3 4" key="1">
    <citation type="journal article" date="2015" name="Genome Announc.">
        <title>Genome Sequence of Mushroom Soft-Rot Pathogen Janthinobacterium agaricidamnosum.</title>
        <authorList>
            <person name="Graupner K."/>
            <person name="Lackner G."/>
            <person name="Hertweck C."/>
        </authorList>
    </citation>
    <scope>NUCLEOTIDE SEQUENCE [LARGE SCALE GENOMIC DNA]</scope>
    <source>
        <strain evidence="4">NBRC 102515 / DSM 9628</strain>
    </source>
</reference>
<dbReference type="OrthoDB" id="8759547at2"/>
<protein>
    <submittedName>
        <fullName evidence="3">Uncharacterized domain protein</fullName>
    </submittedName>
</protein>
<dbReference type="EMBL" id="HG322949">
    <property type="protein sequence ID" value="CDG83140.1"/>
    <property type="molecule type" value="Genomic_DNA"/>
</dbReference>
<feature type="chain" id="PRO_5004797392" evidence="2">
    <location>
        <begin position="23"/>
        <end position="106"/>
    </location>
</feature>
<evidence type="ECO:0000256" key="2">
    <source>
        <dbReference type="SAM" id="SignalP"/>
    </source>
</evidence>
<accession>W0V6B4</accession>
<gene>
    <name evidence="3" type="ORF">GJA_2509</name>
</gene>
<proteinExistence type="predicted"/>
<dbReference type="HOGENOM" id="CLU_153750_0_0_4"/>
<dbReference type="STRING" id="1349767.GJA_2509"/>
<sequence>MKNLAIALLGASTIGITVPALAGPDWQVIDHARVAKAEHLQQQAHEQPQAVSTACREASKKLVLPLDHGPHAQATPWLNQQRLRQAEEARAKACAATPQPDNRQHA</sequence>
<dbReference type="AlphaFoldDB" id="W0V6B4"/>
<dbReference type="RefSeq" id="WP_051780700.1">
    <property type="nucleotide sequence ID" value="NZ_BCTH01000083.1"/>
</dbReference>
<name>W0V6B4_9BURK</name>
<evidence type="ECO:0000313" key="4">
    <source>
        <dbReference type="Proteomes" id="UP000027604"/>
    </source>
</evidence>
<keyword evidence="4" id="KW-1185">Reference proteome</keyword>